<gene>
    <name evidence="3" type="ORF">GCM10010421_12610</name>
</gene>
<comment type="caution">
    <text evidence="3">The sequence shown here is derived from an EMBL/GenBank/DDBJ whole genome shotgun (WGS) entry which is preliminary data.</text>
</comment>
<protein>
    <recommendedName>
        <fullName evidence="2">Transposase IS4-like domain-containing protein</fullName>
    </recommendedName>
</protein>
<dbReference type="PANTHER" id="PTHR30007:SF1">
    <property type="entry name" value="BLR1914 PROTEIN"/>
    <property type="match status" value="1"/>
</dbReference>
<feature type="region of interest" description="Disordered" evidence="1">
    <location>
        <begin position="57"/>
        <end position="79"/>
    </location>
</feature>
<feature type="region of interest" description="Disordered" evidence="1">
    <location>
        <begin position="155"/>
        <end position="231"/>
    </location>
</feature>
<evidence type="ECO:0000259" key="2">
    <source>
        <dbReference type="Pfam" id="PF01609"/>
    </source>
</evidence>
<evidence type="ECO:0000313" key="3">
    <source>
        <dbReference type="EMBL" id="GAA2426856.1"/>
    </source>
</evidence>
<keyword evidence="4" id="KW-1185">Reference proteome</keyword>
<feature type="domain" description="Transposase IS4-like" evidence="2">
    <location>
        <begin position="16"/>
        <end position="122"/>
    </location>
</feature>
<evidence type="ECO:0000256" key="1">
    <source>
        <dbReference type="SAM" id="MobiDB-lite"/>
    </source>
</evidence>
<reference evidence="3 4" key="1">
    <citation type="journal article" date="2019" name="Int. J. Syst. Evol. Microbiol.">
        <title>The Global Catalogue of Microorganisms (GCM) 10K type strain sequencing project: providing services to taxonomists for standard genome sequencing and annotation.</title>
        <authorList>
            <consortium name="The Broad Institute Genomics Platform"/>
            <consortium name="The Broad Institute Genome Sequencing Center for Infectious Disease"/>
            <person name="Wu L."/>
            <person name="Ma J."/>
        </authorList>
    </citation>
    <scope>NUCLEOTIDE SEQUENCE [LARGE SCALE GENOMIC DNA]</scope>
    <source>
        <strain evidence="3 4">JCM 6922</strain>
    </source>
</reference>
<dbReference type="InterPro" id="IPR002559">
    <property type="entry name" value="Transposase_11"/>
</dbReference>
<dbReference type="PANTHER" id="PTHR30007">
    <property type="entry name" value="PHP DOMAIN PROTEIN"/>
    <property type="match status" value="1"/>
</dbReference>
<name>A0ABN3JEN4_9ACTN</name>
<sequence>MRIMRGVGVAGLGRSRGGFTSKPHLSADGHCRPLSLIVTPGQRADCTRFMPVLEKIRVPGPGPGRPRKKPDSLAADKAYGNGPLREYLRRRGIRRTLPEKTASQAARLRTGSRGRAGCLVRGKRSAVARPVVSGSRLMRVREWRKAVPSLVFGCGKRSASRPSKGATACGPRSRTVRWNTRREPREGVGQVAAEGDGTVPAHPLQPAAGGVPARPGRRPAAEGAGGPSGRG</sequence>
<accession>A0ABN3JEN4</accession>
<dbReference type="Proteomes" id="UP001500460">
    <property type="component" value="Unassembled WGS sequence"/>
</dbReference>
<dbReference type="Pfam" id="PF01609">
    <property type="entry name" value="DDE_Tnp_1"/>
    <property type="match status" value="1"/>
</dbReference>
<evidence type="ECO:0000313" key="4">
    <source>
        <dbReference type="Proteomes" id="UP001500460"/>
    </source>
</evidence>
<proteinExistence type="predicted"/>
<dbReference type="EMBL" id="BAAATK010000005">
    <property type="protein sequence ID" value="GAA2426856.1"/>
    <property type="molecule type" value="Genomic_DNA"/>
</dbReference>
<organism evidence="3 4">
    <name type="scientific">Streptomyces glaucus</name>
    <dbReference type="NCBI Taxonomy" id="284029"/>
    <lineage>
        <taxon>Bacteria</taxon>
        <taxon>Bacillati</taxon>
        <taxon>Actinomycetota</taxon>
        <taxon>Actinomycetes</taxon>
        <taxon>Kitasatosporales</taxon>
        <taxon>Streptomycetaceae</taxon>
        <taxon>Streptomyces</taxon>
    </lineage>
</organism>